<dbReference type="InterPro" id="IPR052032">
    <property type="entry name" value="ATP-dep_AA_Ligase"/>
</dbReference>
<gene>
    <name evidence="6" type="ORF">GCM10009676_14040</name>
</gene>
<keyword evidence="3 4" id="KW-0067">ATP-binding</keyword>
<dbReference type="Pfam" id="PF13535">
    <property type="entry name" value="ATP-grasp_4"/>
    <property type="match status" value="1"/>
</dbReference>
<dbReference type="InterPro" id="IPR013815">
    <property type="entry name" value="ATP_grasp_subdomain_1"/>
</dbReference>
<evidence type="ECO:0000313" key="7">
    <source>
        <dbReference type="Proteomes" id="UP001500653"/>
    </source>
</evidence>
<evidence type="ECO:0000256" key="4">
    <source>
        <dbReference type="PROSITE-ProRule" id="PRU00409"/>
    </source>
</evidence>
<keyword evidence="2 4" id="KW-0547">Nucleotide-binding</keyword>
<dbReference type="Proteomes" id="UP001500653">
    <property type="component" value="Unassembled WGS sequence"/>
</dbReference>
<protein>
    <submittedName>
        <fullName evidence="6">ATP-grasp domain-containing protein</fullName>
    </submittedName>
</protein>
<dbReference type="Gene3D" id="3.30.1490.20">
    <property type="entry name" value="ATP-grasp fold, A domain"/>
    <property type="match status" value="1"/>
</dbReference>
<comment type="caution">
    <text evidence="6">The sequence shown here is derived from an EMBL/GenBank/DDBJ whole genome shotgun (WGS) entry which is preliminary data.</text>
</comment>
<sequence length="405" mass="43392">MTTLVVLGGADGSVGVYQRARELGYRTICVDIRPSAPGVLYADEFVQLSVRAPELIASTLAGRDDIVGVLCPASDVGLPALAWLTRHWNLPAPLPDLAMRASVDKSVFRELCAELDLPGYRAVSGAPDDDLVKRARELRFPALVKPVDSSGSRGVVACSGPGVLRSAFAESVAFSPEGKLVVEEYLTGMHLTVEVLVRHGRVAFHAVTERTITPPPYFVTTTHLVPAELPSEVDDELVRMLERICERLDYPDGPLTLDAVLGRDARLYLVELGARMGGNGLAELIESCYGVDIMAATMATAVGEEPVLAPREPVPTMVQVFGADRAGRLAEICGLGEVRAHPSVVDVQMFAEEGTFVRAYEQAGYKLGYAVLRAATTDELRASAEAVRGALKFRLDDVAQAVPGP</sequence>
<dbReference type="PANTHER" id="PTHR43585:SF2">
    <property type="entry name" value="ATP-GRASP ENZYME FSQD"/>
    <property type="match status" value="1"/>
</dbReference>
<accession>A0ABN1W271</accession>
<dbReference type="SUPFAM" id="SSF56059">
    <property type="entry name" value="Glutathione synthetase ATP-binding domain-like"/>
    <property type="match status" value="1"/>
</dbReference>
<dbReference type="Gene3D" id="3.40.50.20">
    <property type="match status" value="1"/>
</dbReference>
<dbReference type="RefSeq" id="WP_253863810.1">
    <property type="nucleotide sequence ID" value="NZ_BAAALN010000005.1"/>
</dbReference>
<dbReference type="Gene3D" id="3.30.470.20">
    <property type="entry name" value="ATP-grasp fold, B domain"/>
    <property type="match status" value="1"/>
</dbReference>
<proteinExistence type="predicted"/>
<dbReference type="PROSITE" id="PS50975">
    <property type="entry name" value="ATP_GRASP"/>
    <property type="match status" value="1"/>
</dbReference>
<keyword evidence="1" id="KW-0436">Ligase</keyword>
<dbReference type="InterPro" id="IPR040570">
    <property type="entry name" value="LAL_C2"/>
</dbReference>
<dbReference type="EMBL" id="BAAALN010000005">
    <property type="protein sequence ID" value="GAA1232142.1"/>
    <property type="molecule type" value="Genomic_DNA"/>
</dbReference>
<dbReference type="InterPro" id="IPR011761">
    <property type="entry name" value="ATP-grasp"/>
</dbReference>
<evidence type="ECO:0000259" key="5">
    <source>
        <dbReference type="PROSITE" id="PS50975"/>
    </source>
</evidence>
<evidence type="ECO:0000256" key="1">
    <source>
        <dbReference type="ARBA" id="ARBA00022598"/>
    </source>
</evidence>
<evidence type="ECO:0000256" key="2">
    <source>
        <dbReference type="ARBA" id="ARBA00022741"/>
    </source>
</evidence>
<evidence type="ECO:0000313" key="6">
    <source>
        <dbReference type="EMBL" id="GAA1232142.1"/>
    </source>
</evidence>
<keyword evidence="7" id="KW-1185">Reference proteome</keyword>
<dbReference type="PANTHER" id="PTHR43585">
    <property type="entry name" value="FUMIPYRROLE BIOSYNTHESIS PROTEIN C"/>
    <property type="match status" value="1"/>
</dbReference>
<evidence type="ECO:0000256" key="3">
    <source>
        <dbReference type="ARBA" id="ARBA00022840"/>
    </source>
</evidence>
<dbReference type="Pfam" id="PF18603">
    <property type="entry name" value="LAL_C2"/>
    <property type="match status" value="1"/>
</dbReference>
<name>A0ABN1W271_9PSEU</name>
<feature type="domain" description="ATP-grasp" evidence="5">
    <location>
        <begin position="109"/>
        <end position="302"/>
    </location>
</feature>
<reference evidence="6 7" key="1">
    <citation type="journal article" date="2019" name="Int. J. Syst. Evol. Microbiol.">
        <title>The Global Catalogue of Microorganisms (GCM) 10K type strain sequencing project: providing services to taxonomists for standard genome sequencing and annotation.</title>
        <authorList>
            <consortium name="The Broad Institute Genomics Platform"/>
            <consortium name="The Broad Institute Genome Sequencing Center for Infectious Disease"/>
            <person name="Wu L."/>
            <person name="Ma J."/>
        </authorList>
    </citation>
    <scope>NUCLEOTIDE SEQUENCE [LARGE SCALE GENOMIC DNA]</scope>
    <source>
        <strain evidence="6 7">JCM 13023</strain>
    </source>
</reference>
<organism evidence="6 7">
    <name type="scientific">Prauserella halophila</name>
    <dbReference type="NCBI Taxonomy" id="185641"/>
    <lineage>
        <taxon>Bacteria</taxon>
        <taxon>Bacillati</taxon>
        <taxon>Actinomycetota</taxon>
        <taxon>Actinomycetes</taxon>
        <taxon>Pseudonocardiales</taxon>
        <taxon>Pseudonocardiaceae</taxon>
        <taxon>Prauserella</taxon>
    </lineage>
</organism>